<feature type="signal peptide" evidence="4">
    <location>
        <begin position="1"/>
        <end position="23"/>
    </location>
</feature>
<name>A0ABX1IVX5_9PSEU</name>
<evidence type="ECO:0000256" key="2">
    <source>
        <dbReference type="ARBA" id="ARBA00022729"/>
    </source>
</evidence>
<evidence type="ECO:0000256" key="3">
    <source>
        <dbReference type="SAM" id="MobiDB-lite"/>
    </source>
</evidence>
<dbReference type="EMBL" id="JAAXLS010000001">
    <property type="protein sequence ID" value="NKQ51632.1"/>
    <property type="molecule type" value="Genomic_DNA"/>
</dbReference>
<comment type="caution">
    <text evidence="6">The sequence shown here is derived from an EMBL/GenBank/DDBJ whole genome shotgun (WGS) entry which is preliminary data.</text>
</comment>
<evidence type="ECO:0000256" key="4">
    <source>
        <dbReference type="SAM" id="SignalP"/>
    </source>
</evidence>
<dbReference type="Proteomes" id="UP000715441">
    <property type="component" value="Unassembled WGS sequence"/>
</dbReference>
<dbReference type="RefSeq" id="WP_168510684.1">
    <property type="nucleotide sequence ID" value="NZ_JAAXLS010000001.1"/>
</dbReference>
<protein>
    <submittedName>
        <fullName evidence="6">ABC transporter substrate-binding protein</fullName>
    </submittedName>
</protein>
<sequence>MTRSTWQRRLATLVIATVVGASATACSHEAAKQAAQDKKCGASATAPKASGTAPSDGSIPAANPDSKNWGRSADGSCVYTGPGGFKLDLSSCPATWDNNAGITADEIKLFTSMPHSGPLAAYGAISDGIKTYIDYVNAHGGVQGRRVSIDVKDDQYQPDQTRKNVEAAVQSGAYAGSFAVLGSPNNLNLIDYMNQSCMGQFMVAASDDEFGDPQNHPWTSGFGLDYYNESGIWASWIKQKFPQGAKVATISIGNALGHSYINGFKRAVAQTPGITIVNEQTNDVSAPNVDNEVTSAAASNADVVVLAEAGTFCTQAIAAIEKSAWKPQVVAAQPCAQIQTTYAPLGKQGLTGNGTNVVRYYYAPSDPDNPNTQFAKLYTDTVSAAGLDPKNAQIANGWFWAWYIVQALQDASTMKGGLNRANINVAVHSYASTYPLMIQGVEGKVSGVEDAYPFEAGRMYTYTGATPAATGHFEPAGPLIDNGGKLGNWPKAKGGS</sequence>
<dbReference type="PANTHER" id="PTHR47235:SF1">
    <property type="entry name" value="BLR6548 PROTEIN"/>
    <property type="match status" value="1"/>
</dbReference>
<evidence type="ECO:0000256" key="1">
    <source>
        <dbReference type="ARBA" id="ARBA00010062"/>
    </source>
</evidence>
<dbReference type="Pfam" id="PF13458">
    <property type="entry name" value="Peripla_BP_6"/>
    <property type="match status" value="1"/>
</dbReference>
<evidence type="ECO:0000313" key="6">
    <source>
        <dbReference type="EMBL" id="NKQ51632.1"/>
    </source>
</evidence>
<reference evidence="6 7" key="1">
    <citation type="submission" date="2020-04" db="EMBL/GenBank/DDBJ databases">
        <title>Novel species.</title>
        <authorList>
            <person name="Teo W.F.A."/>
            <person name="Lipun K."/>
            <person name="Srisuk N."/>
            <person name="Duangmal K."/>
        </authorList>
    </citation>
    <scope>NUCLEOTIDE SEQUENCE [LARGE SCALE GENOMIC DNA]</scope>
    <source>
        <strain evidence="6 7">K13G38</strain>
    </source>
</reference>
<evidence type="ECO:0000259" key="5">
    <source>
        <dbReference type="Pfam" id="PF13458"/>
    </source>
</evidence>
<proteinExistence type="inferred from homology"/>
<dbReference type="PANTHER" id="PTHR47235">
    <property type="entry name" value="BLR6548 PROTEIN"/>
    <property type="match status" value="1"/>
</dbReference>
<gene>
    <name evidence="6" type="ORF">HFP15_01910</name>
</gene>
<feature type="region of interest" description="Disordered" evidence="3">
    <location>
        <begin position="43"/>
        <end position="71"/>
    </location>
</feature>
<dbReference type="InterPro" id="IPR028081">
    <property type="entry name" value="Leu-bd"/>
</dbReference>
<dbReference type="Gene3D" id="3.40.50.2300">
    <property type="match status" value="2"/>
</dbReference>
<dbReference type="SUPFAM" id="SSF53822">
    <property type="entry name" value="Periplasmic binding protein-like I"/>
    <property type="match status" value="1"/>
</dbReference>
<keyword evidence="2 4" id="KW-0732">Signal</keyword>
<feature type="domain" description="Leucine-binding protein" evidence="5">
    <location>
        <begin position="114"/>
        <end position="426"/>
    </location>
</feature>
<organism evidence="6 7">
    <name type="scientific">Amycolatopsis acididurans</name>
    <dbReference type="NCBI Taxonomy" id="2724524"/>
    <lineage>
        <taxon>Bacteria</taxon>
        <taxon>Bacillati</taxon>
        <taxon>Actinomycetota</taxon>
        <taxon>Actinomycetes</taxon>
        <taxon>Pseudonocardiales</taxon>
        <taxon>Pseudonocardiaceae</taxon>
        <taxon>Amycolatopsis</taxon>
    </lineage>
</organism>
<accession>A0ABX1IVX5</accession>
<dbReference type="InterPro" id="IPR028082">
    <property type="entry name" value="Peripla_BP_I"/>
</dbReference>
<evidence type="ECO:0000313" key="7">
    <source>
        <dbReference type="Proteomes" id="UP000715441"/>
    </source>
</evidence>
<feature type="chain" id="PRO_5045578861" evidence="4">
    <location>
        <begin position="24"/>
        <end position="496"/>
    </location>
</feature>
<comment type="similarity">
    <text evidence="1">Belongs to the leucine-binding protein family.</text>
</comment>
<keyword evidence="7" id="KW-1185">Reference proteome</keyword>
<dbReference type="PROSITE" id="PS51257">
    <property type="entry name" value="PROKAR_LIPOPROTEIN"/>
    <property type="match status" value="1"/>
</dbReference>